<proteinExistence type="predicted"/>
<organism evidence="1 2">
    <name type="scientific">Botryotinia fuckeliana (strain T4)</name>
    <name type="common">Noble rot fungus</name>
    <name type="synonym">Botrytis cinerea</name>
    <dbReference type="NCBI Taxonomy" id="999810"/>
    <lineage>
        <taxon>Eukaryota</taxon>
        <taxon>Fungi</taxon>
        <taxon>Dikarya</taxon>
        <taxon>Ascomycota</taxon>
        <taxon>Pezizomycotina</taxon>
        <taxon>Leotiomycetes</taxon>
        <taxon>Helotiales</taxon>
        <taxon>Sclerotiniaceae</taxon>
        <taxon>Botrytis</taxon>
    </lineage>
</organism>
<dbReference type="Proteomes" id="UP000008177">
    <property type="component" value="Unplaced contigs"/>
</dbReference>
<dbReference type="AlphaFoldDB" id="G2XS29"/>
<evidence type="ECO:0000313" key="1">
    <source>
        <dbReference type="EMBL" id="CCD43466.1"/>
    </source>
</evidence>
<reference evidence="2" key="1">
    <citation type="journal article" date="2011" name="PLoS Genet.">
        <title>Genomic analysis of the necrotrophic fungal pathogens Sclerotinia sclerotiorum and Botrytis cinerea.</title>
        <authorList>
            <person name="Amselem J."/>
            <person name="Cuomo C.A."/>
            <person name="van Kan J.A."/>
            <person name="Viaud M."/>
            <person name="Benito E.P."/>
            <person name="Couloux A."/>
            <person name="Coutinho P.M."/>
            <person name="de Vries R.P."/>
            <person name="Dyer P.S."/>
            <person name="Fillinger S."/>
            <person name="Fournier E."/>
            <person name="Gout L."/>
            <person name="Hahn M."/>
            <person name="Kohn L."/>
            <person name="Lapalu N."/>
            <person name="Plummer K.M."/>
            <person name="Pradier J.M."/>
            <person name="Quevillon E."/>
            <person name="Sharon A."/>
            <person name="Simon A."/>
            <person name="ten Have A."/>
            <person name="Tudzynski B."/>
            <person name="Tudzynski P."/>
            <person name="Wincker P."/>
            <person name="Andrew M."/>
            <person name="Anthouard V."/>
            <person name="Beever R.E."/>
            <person name="Beffa R."/>
            <person name="Benoit I."/>
            <person name="Bouzid O."/>
            <person name="Brault B."/>
            <person name="Chen Z."/>
            <person name="Choquer M."/>
            <person name="Collemare J."/>
            <person name="Cotton P."/>
            <person name="Danchin E.G."/>
            <person name="Da Silva C."/>
            <person name="Gautier A."/>
            <person name="Giraud C."/>
            <person name="Giraud T."/>
            <person name="Gonzalez C."/>
            <person name="Grossetete S."/>
            <person name="Guldener U."/>
            <person name="Henrissat B."/>
            <person name="Howlett B.J."/>
            <person name="Kodira C."/>
            <person name="Kretschmer M."/>
            <person name="Lappartient A."/>
            <person name="Leroch M."/>
            <person name="Levis C."/>
            <person name="Mauceli E."/>
            <person name="Neuveglise C."/>
            <person name="Oeser B."/>
            <person name="Pearson M."/>
            <person name="Poulain J."/>
            <person name="Poussereau N."/>
            <person name="Quesneville H."/>
            <person name="Rascle C."/>
            <person name="Schumacher J."/>
            <person name="Segurens B."/>
            <person name="Sexton A."/>
            <person name="Silva E."/>
            <person name="Sirven C."/>
            <person name="Soanes D.M."/>
            <person name="Talbot N.J."/>
            <person name="Templeton M."/>
            <person name="Yandava C."/>
            <person name="Yarden O."/>
            <person name="Zeng Q."/>
            <person name="Rollins J.A."/>
            <person name="Lebrun M.H."/>
            <person name="Dickman M."/>
        </authorList>
    </citation>
    <scope>NUCLEOTIDE SEQUENCE [LARGE SCALE GENOMIC DNA]</scope>
    <source>
        <strain evidence="2">T4</strain>
    </source>
</reference>
<dbReference type="InParanoid" id="G2XS29"/>
<evidence type="ECO:0000313" key="2">
    <source>
        <dbReference type="Proteomes" id="UP000008177"/>
    </source>
</evidence>
<accession>G2XS29</accession>
<protein>
    <submittedName>
        <fullName evidence="1">Uncharacterized protein</fullName>
    </submittedName>
</protein>
<dbReference type="EMBL" id="FQ790260">
    <property type="protein sequence ID" value="CCD43466.1"/>
    <property type="molecule type" value="Genomic_DNA"/>
</dbReference>
<dbReference type="HOGENOM" id="CLU_2654184_0_0_1"/>
<sequence length="76" mass="8976">MYLNGYLEEIHWGLSRQHAVFPRSALPDMLDVHDNVCKAGCERNVARCRYGFQCHLVFIHPRAYKHSFICDKEEPR</sequence>
<gene>
    <name evidence="1" type="ORF">BofuT4_uP011420.1</name>
</gene>
<name>G2XS29_BOTF4</name>